<evidence type="ECO:0000313" key="8">
    <source>
        <dbReference type="WBParaSite" id="BXY_0105000.1"/>
    </source>
</evidence>
<feature type="transmembrane region" description="Helical" evidence="5">
    <location>
        <begin position="383"/>
        <end position="416"/>
    </location>
</feature>
<evidence type="ECO:0000256" key="2">
    <source>
        <dbReference type="ARBA" id="ARBA00022692"/>
    </source>
</evidence>
<protein>
    <submittedName>
        <fullName evidence="8">STAS domain-containing protein</fullName>
    </submittedName>
</protein>
<feature type="transmembrane region" description="Helical" evidence="5">
    <location>
        <begin position="141"/>
        <end position="163"/>
    </location>
</feature>
<feature type="transmembrane region" description="Helical" evidence="5">
    <location>
        <begin position="34"/>
        <end position="50"/>
    </location>
</feature>
<feature type="domain" description="STAS" evidence="6">
    <location>
        <begin position="488"/>
        <end position="597"/>
    </location>
</feature>
<dbReference type="InterPro" id="IPR001902">
    <property type="entry name" value="SLC26A/SulP_fam"/>
</dbReference>
<sequence>MDQNVEFVNLEAKRKNLLQKTVNNYKRPFRTKNVFFKSLVGFCPSIQWLPNYNLQKLYQDLAGGLTVGIMNIPQGIAYAILAEIPPVNGLYTVLLACLIFPFLSSWPHGSLGPFAVVELMCGALVRRLMADDTLDFETTPTEIISTLTFLTGLFHIFLASLRVTFITEYFSGALVGGFVTGAAIHVLISQFDSFLGIMKIRSSGLLYLFKNVIAICSQIPNTNLMTLGIGVVSVAFLLIGKMIVTPALNASLKKKLTIPYELILCIVATIISYFFDFNGRFNVKIVGDIPQGIPMPAMPNAALLQYIWTDALAITVVMVAVHLSIATVMCQKKGYVVDDNQEIYAVGATLAVSGLFPTFPAANGLGRPLILSECGAVTQMANLIAFAFTFVVVMFFASFFYCLPMTVLAAIILVALRNILKGFKELPSFYRISRYDFVLWCVAFGATVLTDVIGGLIISLCFQLLIVTWRTQWPKWEACYSKRKHKMDMCIYRFEAMLIFSNARLFKKTVEETLRKWNAQGLGPVPRVFIFDFSGVTHIDTAGLKALQEMVEAIKRAAASVNFVEATEQVQRQIQLTHPILEECGFYDSAEELIFDSSCKPNEQPITILSTNPFDFQLHESRI</sequence>
<dbReference type="InterPro" id="IPR011547">
    <property type="entry name" value="SLC26A/SulP_dom"/>
</dbReference>
<dbReference type="Gene3D" id="3.30.750.24">
    <property type="entry name" value="STAS domain"/>
    <property type="match status" value="1"/>
</dbReference>
<evidence type="ECO:0000256" key="4">
    <source>
        <dbReference type="ARBA" id="ARBA00023136"/>
    </source>
</evidence>
<feature type="transmembrane region" description="Helical" evidence="5">
    <location>
        <begin position="226"/>
        <end position="244"/>
    </location>
</feature>
<dbReference type="Proteomes" id="UP000095284">
    <property type="component" value="Unplaced"/>
</dbReference>
<evidence type="ECO:0000256" key="5">
    <source>
        <dbReference type="SAM" id="Phobius"/>
    </source>
</evidence>
<feature type="transmembrane region" description="Helical" evidence="5">
    <location>
        <begin position="306"/>
        <end position="330"/>
    </location>
</feature>
<evidence type="ECO:0000256" key="1">
    <source>
        <dbReference type="ARBA" id="ARBA00004141"/>
    </source>
</evidence>
<name>A0A1I7RK18_BURXY</name>
<organism evidence="7 8">
    <name type="scientific">Bursaphelenchus xylophilus</name>
    <name type="common">Pinewood nematode worm</name>
    <name type="synonym">Aphelenchoides xylophilus</name>
    <dbReference type="NCBI Taxonomy" id="6326"/>
    <lineage>
        <taxon>Eukaryota</taxon>
        <taxon>Metazoa</taxon>
        <taxon>Ecdysozoa</taxon>
        <taxon>Nematoda</taxon>
        <taxon>Chromadorea</taxon>
        <taxon>Rhabditida</taxon>
        <taxon>Tylenchina</taxon>
        <taxon>Tylenchomorpha</taxon>
        <taxon>Aphelenchoidea</taxon>
        <taxon>Aphelenchoididae</taxon>
        <taxon>Bursaphelenchus</taxon>
    </lineage>
</organism>
<accession>A0A1I7RK18</accession>
<dbReference type="PANTHER" id="PTHR11814">
    <property type="entry name" value="SULFATE TRANSPORTER"/>
    <property type="match status" value="1"/>
</dbReference>
<dbReference type="GO" id="GO:0016020">
    <property type="term" value="C:membrane"/>
    <property type="evidence" value="ECO:0007669"/>
    <property type="project" value="UniProtKB-SubCell"/>
</dbReference>
<dbReference type="InterPro" id="IPR002645">
    <property type="entry name" value="STAS_dom"/>
</dbReference>
<dbReference type="PROSITE" id="PS50801">
    <property type="entry name" value="STAS"/>
    <property type="match status" value="1"/>
</dbReference>
<dbReference type="Pfam" id="PF01740">
    <property type="entry name" value="STAS"/>
    <property type="match status" value="1"/>
</dbReference>
<dbReference type="CDD" id="cd07042">
    <property type="entry name" value="STAS_SulP_like_sulfate_transporter"/>
    <property type="match status" value="1"/>
</dbReference>
<evidence type="ECO:0000313" key="7">
    <source>
        <dbReference type="Proteomes" id="UP000095284"/>
    </source>
</evidence>
<evidence type="ECO:0000256" key="3">
    <source>
        <dbReference type="ARBA" id="ARBA00022989"/>
    </source>
</evidence>
<proteinExistence type="predicted"/>
<keyword evidence="4 5" id="KW-0472">Membrane</keyword>
<comment type="subcellular location">
    <subcellularLocation>
        <location evidence="1">Membrane</location>
        <topology evidence="1">Multi-pass membrane protein</topology>
    </subcellularLocation>
</comment>
<feature type="transmembrane region" description="Helical" evidence="5">
    <location>
        <begin position="62"/>
        <end position="81"/>
    </location>
</feature>
<feature type="transmembrane region" description="Helical" evidence="5">
    <location>
        <begin position="437"/>
        <end position="465"/>
    </location>
</feature>
<dbReference type="AlphaFoldDB" id="A0A1I7RK18"/>
<feature type="transmembrane region" description="Helical" evidence="5">
    <location>
        <begin position="169"/>
        <end position="188"/>
    </location>
</feature>
<keyword evidence="2 5" id="KW-0812">Transmembrane</keyword>
<keyword evidence="3 5" id="KW-1133">Transmembrane helix</keyword>
<reference evidence="8" key="1">
    <citation type="submission" date="2016-11" db="UniProtKB">
        <authorList>
            <consortium name="WormBaseParasite"/>
        </authorList>
    </citation>
    <scope>IDENTIFICATION</scope>
</reference>
<dbReference type="SUPFAM" id="SSF52091">
    <property type="entry name" value="SpoIIaa-like"/>
    <property type="match status" value="1"/>
</dbReference>
<dbReference type="InterPro" id="IPR036513">
    <property type="entry name" value="STAS_dom_sf"/>
</dbReference>
<feature type="transmembrane region" description="Helical" evidence="5">
    <location>
        <begin position="256"/>
        <end position="275"/>
    </location>
</feature>
<dbReference type="WBParaSite" id="BXY_0105000.1">
    <property type="protein sequence ID" value="BXY_0105000.1"/>
    <property type="gene ID" value="BXY_0105000"/>
</dbReference>
<evidence type="ECO:0000259" key="6">
    <source>
        <dbReference type="PROSITE" id="PS50801"/>
    </source>
</evidence>
<dbReference type="GO" id="GO:0055085">
    <property type="term" value="P:transmembrane transport"/>
    <property type="evidence" value="ECO:0007669"/>
    <property type="project" value="InterPro"/>
</dbReference>
<feature type="transmembrane region" description="Helical" evidence="5">
    <location>
        <begin position="342"/>
        <end position="363"/>
    </location>
</feature>
<feature type="transmembrane region" description="Helical" evidence="5">
    <location>
        <begin position="88"/>
        <end position="106"/>
    </location>
</feature>
<dbReference type="Pfam" id="PF00916">
    <property type="entry name" value="Sulfate_transp"/>
    <property type="match status" value="1"/>
</dbReference>
<dbReference type="eggNOG" id="KOG0236">
    <property type="taxonomic scope" value="Eukaryota"/>
</dbReference>